<keyword evidence="2" id="KW-1185">Reference proteome</keyword>
<comment type="caution">
    <text evidence="1">The sequence shown here is derived from an EMBL/GenBank/DDBJ whole genome shotgun (WGS) entry which is preliminary data.</text>
</comment>
<dbReference type="EMBL" id="JANQDX010000002">
    <property type="protein sequence ID" value="KAL0927807.1"/>
    <property type="molecule type" value="Genomic_DNA"/>
</dbReference>
<protein>
    <submittedName>
        <fullName evidence="1">Uncharacterized protein</fullName>
    </submittedName>
</protein>
<accession>A0ABD0W1S8</accession>
<name>A0ABD0W1S8_DENTH</name>
<organism evidence="1 2">
    <name type="scientific">Dendrobium thyrsiflorum</name>
    <name type="common">Pinecone-like raceme dendrobium</name>
    <name type="synonym">Orchid</name>
    <dbReference type="NCBI Taxonomy" id="117978"/>
    <lineage>
        <taxon>Eukaryota</taxon>
        <taxon>Viridiplantae</taxon>
        <taxon>Streptophyta</taxon>
        <taxon>Embryophyta</taxon>
        <taxon>Tracheophyta</taxon>
        <taxon>Spermatophyta</taxon>
        <taxon>Magnoliopsida</taxon>
        <taxon>Liliopsida</taxon>
        <taxon>Asparagales</taxon>
        <taxon>Orchidaceae</taxon>
        <taxon>Epidendroideae</taxon>
        <taxon>Malaxideae</taxon>
        <taxon>Dendrobiinae</taxon>
        <taxon>Dendrobium</taxon>
    </lineage>
</organism>
<evidence type="ECO:0000313" key="2">
    <source>
        <dbReference type="Proteomes" id="UP001552299"/>
    </source>
</evidence>
<reference evidence="1 2" key="1">
    <citation type="journal article" date="2024" name="Plant Biotechnol. J.">
        <title>Dendrobium thyrsiflorum genome and its molecular insights into genes involved in important horticultural traits.</title>
        <authorList>
            <person name="Chen B."/>
            <person name="Wang J.Y."/>
            <person name="Zheng P.J."/>
            <person name="Li K.L."/>
            <person name="Liang Y.M."/>
            <person name="Chen X.F."/>
            <person name="Zhang C."/>
            <person name="Zhao X."/>
            <person name="He X."/>
            <person name="Zhang G.Q."/>
            <person name="Liu Z.J."/>
            <person name="Xu Q."/>
        </authorList>
    </citation>
    <scope>NUCLEOTIDE SEQUENCE [LARGE SCALE GENOMIC DNA]</scope>
    <source>
        <strain evidence="1">GZMU011</strain>
    </source>
</reference>
<dbReference type="AlphaFoldDB" id="A0ABD0W1S8"/>
<proteinExistence type="predicted"/>
<dbReference type="Proteomes" id="UP001552299">
    <property type="component" value="Unassembled WGS sequence"/>
</dbReference>
<gene>
    <name evidence="1" type="ORF">M5K25_002018</name>
</gene>
<evidence type="ECO:0000313" key="1">
    <source>
        <dbReference type="EMBL" id="KAL0927807.1"/>
    </source>
</evidence>
<sequence length="327" mass="36883">MYLLQFAMMEEKAIDPYRPRFRSKSMVLTHAAADMESDSGDSAFVISCGSYVLYQMVIEGVFGVQPVHNLAFLVLRCIWYLFGATIFNDLSLLHKVALFPTVPSNHNSNVVGLDPFPHPPKLAIHAAQKAHSWENVLATTLSCLTCYNPTLEIFLTKHALYDYKNVLFIVILEVMLEFTIPSFAICIVHKSKSMAHCERIKFPEKTMAEVTHQKQNTADSFLIFSPRFLPFLHLLLPLDLSLLSSFTLFPNHIAACTLYTNELLWNFILIINTCTSRMLPNSTDITGHHSFSIIVLRTAQAINLPTFNSSFHPETTELSIPCQTPSP</sequence>